<dbReference type="InterPro" id="IPR024997">
    <property type="entry name" value="DUF3892"/>
</dbReference>
<dbReference type="Proteomes" id="UP000251942">
    <property type="component" value="Unassembled WGS sequence"/>
</dbReference>
<name>A0A0W0U2W2_9GAMM</name>
<dbReference type="RefSeq" id="WP_058444254.1">
    <property type="nucleotide sequence ID" value="NZ_CAAAHT010000038.1"/>
</dbReference>
<evidence type="ECO:0008006" key="5">
    <source>
        <dbReference type="Google" id="ProtNLM"/>
    </source>
</evidence>
<organism evidence="1 3">
    <name type="scientific">Legionella feeleii</name>
    <dbReference type="NCBI Taxonomy" id="453"/>
    <lineage>
        <taxon>Bacteria</taxon>
        <taxon>Pseudomonadati</taxon>
        <taxon>Pseudomonadota</taxon>
        <taxon>Gammaproteobacteria</taxon>
        <taxon>Legionellales</taxon>
        <taxon>Legionellaceae</taxon>
        <taxon>Legionella</taxon>
    </lineage>
</organism>
<evidence type="ECO:0000313" key="4">
    <source>
        <dbReference type="Proteomes" id="UP000251942"/>
    </source>
</evidence>
<proteinExistence type="predicted"/>
<keyword evidence="3" id="KW-1185">Reference proteome</keyword>
<dbReference type="AlphaFoldDB" id="A0A0W0U2W2"/>
<evidence type="ECO:0000313" key="3">
    <source>
        <dbReference type="Proteomes" id="UP000054698"/>
    </source>
</evidence>
<reference evidence="1 3" key="1">
    <citation type="submission" date="2015-11" db="EMBL/GenBank/DDBJ databases">
        <title>Genomic analysis of 38 Legionella species identifies large and diverse effector repertoires.</title>
        <authorList>
            <person name="Burstein D."/>
            <person name="Amaro F."/>
            <person name="Zusman T."/>
            <person name="Lifshitz Z."/>
            <person name="Cohen O."/>
            <person name="Gilbert J.A."/>
            <person name="Pupko T."/>
            <person name="Shuman H.A."/>
            <person name="Segal G."/>
        </authorList>
    </citation>
    <scope>NUCLEOTIDE SEQUENCE [LARGE SCALE GENOMIC DNA]</scope>
    <source>
        <strain evidence="1 3">WO-44C</strain>
    </source>
</reference>
<dbReference type="EMBL" id="LNYB01000026">
    <property type="protein sequence ID" value="KTD02022.1"/>
    <property type="molecule type" value="Genomic_DNA"/>
</dbReference>
<accession>A0A0W0U2W2</accession>
<dbReference type="PATRIC" id="fig|453.4.peg.937"/>
<evidence type="ECO:0000313" key="1">
    <source>
        <dbReference type="EMBL" id="KTD02022.1"/>
    </source>
</evidence>
<dbReference type="Pfam" id="PF13031">
    <property type="entry name" value="DUF3892"/>
    <property type="match status" value="1"/>
</dbReference>
<gene>
    <name evidence="1" type="ORF">Lfee_0867</name>
    <name evidence="2" type="ORF">NCTC12022_00606</name>
</gene>
<reference evidence="2 4" key="2">
    <citation type="submission" date="2018-06" db="EMBL/GenBank/DDBJ databases">
        <authorList>
            <consortium name="Pathogen Informatics"/>
            <person name="Doyle S."/>
        </authorList>
    </citation>
    <scope>NUCLEOTIDE SEQUENCE [LARGE SCALE GENOMIC DNA]</scope>
    <source>
        <strain evidence="2 4">NCTC12022</strain>
    </source>
</reference>
<evidence type="ECO:0000313" key="2">
    <source>
        <dbReference type="EMBL" id="SPX59895.1"/>
    </source>
</evidence>
<sequence length="96" mass="10829">MISRHQIFCINKSQRANPHERILSIGGFNSDGSRWKLSQQEAIKGIESGKWEFYVSNGGTRVDVIIATSIYDNKYIKTVPDGLYPDNLLSLPECPD</sequence>
<dbReference type="STRING" id="453.Lfee_0867"/>
<protein>
    <recommendedName>
        <fullName evidence="5">DUF3892 domain-containing protein</fullName>
    </recommendedName>
</protein>
<dbReference type="EMBL" id="UASS01000004">
    <property type="protein sequence ID" value="SPX59895.1"/>
    <property type="molecule type" value="Genomic_DNA"/>
</dbReference>
<dbReference type="Proteomes" id="UP000054698">
    <property type="component" value="Unassembled WGS sequence"/>
</dbReference>